<dbReference type="OrthoDB" id="6437200at2759"/>
<sequence length="337" mass="38344">MLRFPIEWKELYGSYDERRSAMISNLNLNGEWTLACVWNRQGIKFKLDFIEIHRKITCEETCEKTVSGTLSLRENGHTVSTQTFSKSVKSGSSFTKLINLRQDISFIPWDVRKVRHSLHGVVNILSVSEKCSSDFESKGCKMCIQPKSLVQLSDDFERLLNPQTSCFSDVNLKCDSASIPAHKLILSARSPVFAAMFKNPMKETHENEVDITDIDASVLRAMITYIYTGKTSGLTVSSASDLLFAAEKYQLLDLKRVCCDFLKESISLQNVMWILVLGDLHAEDLKSFSVDYICKNYTNFAEFEKIEEWESLRKVKPTLALDILTALLKSEDEKKEG</sequence>
<dbReference type="SUPFAM" id="SSF54695">
    <property type="entry name" value="POZ domain"/>
    <property type="match status" value="1"/>
</dbReference>
<dbReference type="EMBL" id="BGPR01002693">
    <property type="protein sequence ID" value="GBM77495.1"/>
    <property type="molecule type" value="Genomic_DNA"/>
</dbReference>
<dbReference type="Gene3D" id="3.30.710.10">
    <property type="entry name" value="Potassium Channel Kv1.1, Chain A"/>
    <property type="match status" value="1"/>
</dbReference>
<dbReference type="PANTHER" id="PTHR24413">
    <property type="entry name" value="SPECKLE-TYPE POZ PROTEIN"/>
    <property type="match status" value="1"/>
</dbReference>
<protein>
    <submittedName>
        <fullName evidence="2">Speckle-type POZ protein-like B</fullName>
    </submittedName>
</protein>
<evidence type="ECO:0000313" key="2">
    <source>
        <dbReference type="EMBL" id="GBM77495.1"/>
    </source>
</evidence>
<name>A0A4Y2IIK2_ARAVE</name>
<reference evidence="2 3" key="1">
    <citation type="journal article" date="2019" name="Sci. Rep.">
        <title>Orb-weaving spider Araneus ventricosus genome elucidates the spidroin gene catalogue.</title>
        <authorList>
            <person name="Kono N."/>
            <person name="Nakamura H."/>
            <person name="Ohtoshi R."/>
            <person name="Moran D.A.P."/>
            <person name="Shinohara A."/>
            <person name="Yoshida Y."/>
            <person name="Fujiwara M."/>
            <person name="Mori M."/>
            <person name="Tomita M."/>
            <person name="Arakawa K."/>
        </authorList>
    </citation>
    <scope>NUCLEOTIDE SEQUENCE [LARGE SCALE GENOMIC DNA]</scope>
</reference>
<dbReference type="PROSITE" id="PS50097">
    <property type="entry name" value="BTB"/>
    <property type="match status" value="1"/>
</dbReference>
<dbReference type="Proteomes" id="UP000499080">
    <property type="component" value="Unassembled WGS sequence"/>
</dbReference>
<dbReference type="Pfam" id="PF00651">
    <property type="entry name" value="BTB"/>
    <property type="match status" value="1"/>
</dbReference>
<dbReference type="FunFam" id="3.30.710.10:FF:000159">
    <property type="entry name" value="Speckle-type POZ protein B"/>
    <property type="match status" value="1"/>
</dbReference>
<evidence type="ECO:0000259" key="1">
    <source>
        <dbReference type="PROSITE" id="PS50097"/>
    </source>
</evidence>
<organism evidence="2 3">
    <name type="scientific">Araneus ventricosus</name>
    <name type="common">Orbweaver spider</name>
    <name type="synonym">Epeira ventricosa</name>
    <dbReference type="NCBI Taxonomy" id="182803"/>
    <lineage>
        <taxon>Eukaryota</taxon>
        <taxon>Metazoa</taxon>
        <taxon>Ecdysozoa</taxon>
        <taxon>Arthropoda</taxon>
        <taxon>Chelicerata</taxon>
        <taxon>Arachnida</taxon>
        <taxon>Araneae</taxon>
        <taxon>Araneomorphae</taxon>
        <taxon>Entelegynae</taxon>
        <taxon>Araneoidea</taxon>
        <taxon>Araneidae</taxon>
        <taxon>Araneus</taxon>
    </lineage>
</organism>
<accession>A0A4Y2IIK2</accession>
<proteinExistence type="predicted"/>
<gene>
    <name evidence="2" type="primary">spoplb_29</name>
    <name evidence="2" type="ORF">AVEN_226397_1</name>
</gene>
<dbReference type="InterPro" id="IPR000210">
    <property type="entry name" value="BTB/POZ_dom"/>
</dbReference>
<keyword evidence="3" id="KW-1185">Reference proteome</keyword>
<dbReference type="SMART" id="SM00225">
    <property type="entry name" value="BTB"/>
    <property type="match status" value="1"/>
</dbReference>
<dbReference type="Gene3D" id="1.25.40.420">
    <property type="match status" value="1"/>
</dbReference>
<dbReference type="AlphaFoldDB" id="A0A4Y2IIK2"/>
<evidence type="ECO:0000313" key="3">
    <source>
        <dbReference type="Proteomes" id="UP000499080"/>
    </source>
</evidence>
<comment type="caution">
    <text evidence="2">The sequence shown here is derived from an EMBL/GenBank/DDBJ whole genome shotgun (WGS) entry which is preliminary data.</text>
</comment>
<dbReference type="InterPro" id="IPR011333">
    <property type="entry name" value="SKP1/BTB/POZ_sf"/>
</dbReference>
<feature type="domain" description="BTB" evidence="1">
    <location>
        <begin position="168"/>
        <end position="230"/>
    </location>
</feature>